<comment type="cofactor">
    <cofactor evidence="3">
        <name>Fe(2+)</name>
        <dbReference type="ChEBI" id="CHEBI:29033"/>
    </cofactor>
    <text evidence="3">Binds 1 Fe(2+) ion.</text>
</comment>
<evidence type="ECO:0000313" key="4">
    <source>
        <dbReference type="EMBL" id="PWJ31400.1"/>
    </source>
</evidence>
<evidence type="ECO:0000256" key="3">
    <source>
        <dbReference type="HAMAP-Rule" id="MF_00163"/>
    </source>
</evidence>
<feature type="binding site" evidence="3">
    <location>
        <position position="93"/>
    </location>
    <ligand>
        <name>Fe cation</name>
        <dbReference type="ChEBI" id="CHEBI:24875"/>
    </ligand>
</feature>
<comment type="function">
    <text evidence="3">Removes the formyl group from the N-terminal Met of newly synthesized proteins. Requires at least a dipeptide for an efficient rate of reaction. N-terminal L-methionine is a prerequisite for activity but the enzyme has broad specificity at other positions.</text>
</comment>
<keyword evidence="5" id="KW-1185">Reference proteome</keyword>
<evidence type="ECO:0000256" key="2">
    <source>
        <dbReference type="ARBA" id="ARBA00023004"/>
    </source>
</evidence>
<keyword evidence="3" id="KW-0479">Metal-binding</keyword>
<organism evidence="4 5">
    <name type="scientific">Faecalicatena orotica</name>
    <dbReference type="NCBI Taxonomy" id="1544"/>
    <lineage>
        <taxon>Bacteria</taxon>
        <taxon>Bacillati</taxon>
        <taxon>Bacillota</taxon>
        <taxon>Clostridia</taxon>
        <taxon>Lachnospirales</taxon>
        <taxon>Lachnospiraceae</taxon>
        <taxon>Faecalicatena</taxon>
    </lineage>
</organism>
<feature type="active site" evidence="3">
    <location>
        <position position="136"/>
    </location>
</feature>
<dbReference type="PRINTS" id="PR01576">
    <property type="entry name" value="PDEFORMYLASE"/>
</dbReference>
<evidence type="ECO:0000313" key="5">
    <source>
        <dbReference type="Proteomes" id="UP000245845"/>
    </source>
</evidence>
<dbReference type="HAMAP" id="MF_00163">
    <property type="entry name" value="Pep_deformylase"/>
    <property type="match status" value="1"/>
</dbReference>
<keyword evidence="3" id="KW-0378">Hydrolase</keyword>
<dbReference type="Gene3D" id="3.90.45.10">
    <property type="entry name" value="Peptide deformylase"/>
    <property type="match status" value="1"/>
</dbReference>
<comment type="catalytic activity">
    <reaction evidence="3">
        <text>N-terminal N-formyl-L-methionyl-[peptide] + H2O = N-terminal L-methionyl-[peptide] + formate</text>
        <dbReference type="Rhea" id="RHEA:24420"/>
        <dbReference type="Rhea" id="RHEA-COMP:10639"/>
        <dbReference type="Rhea" id="RHEA-COMP:10640"/>
        <dbReference type="ChEBI" id="CHEBI:15377"/>
        <dbReference type="ChEBI" id="CHEBI:15740"/>
        <dbReference type="ChEBI" id="CHEBI:49298"/>
        <dbReference type="ChEBI" id="CHEBI:64731"/>
        <dbReference type="EC" id="3.5.1.88"/>
    </reaction>
</comment>
<name>A0A2Y9C4K5_9FIRM</name>
<dbReference type="Proteomes" id="UP000245845">
    <property type="component" value="Unassembled WGS sequence"/>
</dbReference>
<dbReference type="CDD" id="cd00487">
    <property type="entry name" value="Pep_deformylase"/>
    <property type="match status" value="1"/>
</dbReference>
<dbReference type="PANTHER" id="PTHR10458:SF22">
    <property type="entry name" value="PEPTIDE DEFORMYLASE"/>
    <property type="match status" value="1"/>
</dbReference>
<dbReference type="SUPFAM" id="SSF56420">
    <property type="entry name" value="Peptide deformylase"/>
    <property type="match status" value="1"/>
</dbReference>
<evidence type="ECO:0000256" key="1">
    <source>
        <dbReference type="ARBA" id="ARBA00010759"/>
    </source>
</evidence>
<gene>
    <name evidence="3" type="primary">def</name>
    <name evidence="4" type="ORF">A8806_102256</name>
</gene>
<comment type="similarity">
    <text evidence="1 3">Belongs to the polypeptide deformylase family.</text>
</comment>
<dbReference type="EMBL" id="QGDL01000002">
    <property type="protein sequence ID" value="PWJ31400.1"/>
    <property type="molecule type" value="Genomic_DNA"/>
</dbReference>
<dbReference type="RefSeq" id="WP_109730104.1">
    <property type="nucleotide sequence ID" value="NZ_BAAACK010000006.1"/>
</dbReference>
<dbReference type="AlphaFoldDB" id="A0A2Y9C4K5"/>
<dbReference type="InterPro" id="IPR023635">
    <property type="entry name" value="Peptide_deformylase"/>
</dbReference>
<keyword evidence="2 3" id="KW-0408">Iron</keyword>
<comment type="caution">
    <text evidence="4">The sequence shown here is derived from an EMBL/GenBank/DDBJ whole genome shotgun (WGS) entry which is preliminary data.</text>
</comment>
<reference evidence="4 5" key="1">
    <citation type="submission" date="2018-05" db="EMBL/GenBank/DDBJ databases">
        <title>The Hungate 1000. A catalogue of reference genomes from the rumen microbiome.</title>
        <authorList>
            <person name="Kelly W."/>
        </authorList>
    </citation>
    <scope>NUCLEOTIDE SEQUENCE [LARGE SCALE GENOMIC DNA]</scope>
    <source>
        <strain evidence="4 5">NLAE-zl-C242</strain>
    </source>
</reference>
<sequence length="164" mass="19311">MIKEILLLGNERLYKPSTEVHENELQSLKQTIVDLHDTLMDFREKYHAGRAVAAPQIGVHKRVIYMFLEKPTVFINPVLSFPDEEKMDVLDDCMSFPGLLVKVERYRRCIIRYKDEEWKDCEMKLEGDLAELLQHEYDHLDGILAVMRAKDQKSLFLKEAMNQK</sequence>
<feature type="binding site" evidence="3">
    <location>
        <position position="139"/>
    </location>
    <ligand>
        <name>Fe cation</name>
        <dbReference type="ChEBI" id="CHEBI:24875"/>
    </ligand>
</feature>
<keyword evidence="3" id="KW-0648">Protein biosynthesis</keyword>
<dbReference type="GO" id="GO:0006412">
    <property type="term" value="P:translation"/>
    <property type="evidence" value="ECO:0007669"/>
    <property type="project" value="UniProtKB-UniRule"/>
</dbReference>
<dbReference type="GO" id="GO:0042586">
    <property type="term" value="F:peptide deformylase activity"/>
    <property type="evidence" value="ECO:0007669"/>
    <property type="project" value="UniProtKB-UniRule"/>
</dbReference>
<accession>A0A2Y9C4K5</accession>
<dbReference type="PANTHER" id="PTHR10458">
    <property type="entry name" value="PEPTIDE DEFORMYLASE"/>
    <property type="match status" value="1"/>
</dbReference>
<dbReference type="Pfam" id="PF01327">
    <property type="entry name" value="Pep_deformylase"/>
    <property type="match status" value="1"/>
</dbReference>
<dbReference type="InterPro" id="IPR036821">
    <property type="entry name" value="Peptide_deformylase_sf"/>
</dbReference>
<feature type="binding site" evidence="3">
    <location>
        <position position="135"/>
    </location>
    <ligand>
        <name>Fe cation</name>
        <dbReference type="ChEBI" id="CHEBI:24875"/>
    </ligand>
</feature>
<proteinExistence type="inferred from homology"/>
<dbReference type="PIRSF" id="PIRSF004749">
    <property type="entry name" value="Pep_def"/>
    <property type="match status" value="1"/>
</dbReference>
<dbReference type="GO" id="GO:0046872">
    <property type="term" value="F:metal ion binding"/>
    <property type="evidence" value="ECO:0007669"/>
    <property type="project" value="UniProtKB-KW"/>
</dbReference>
<dbReference type="EC" id="3.5.1.88" evidence="3"/>
<protein>
    <recommendedName>
        <fullName evidence="3">Peptide deformylase</fullName>
        <shortName evidence="3">PDF</shortName>
        <ecNumber evidence="3">3.5.1.88</ecNumber>
    </recommendedName>
    <alternativeName>
        <fullName evidence="3">Polypeptide deformylase</fullName>
    </alternativeName>
</protein>
<dbReference type="OrthoDB" id="9784988at2"/>